<evidence type="ECO:0000313" key="2">
    <source>
        <dbReference type="Proteomes" id="UP001209878"/>
    </source>
</evidence>
<keyword evidence="2" id="KW-1185">Reference proteome</keyword>
<dbReference type="Proteomes" id="UP001209878">
    <property type="component" value="Unassembled WGS sequence"/>
</dbReference>
<evidence type="ECO:0000313" key="1">
    <source>
        <dbReference type="EMBL" id="KAK2171781.1"/>
    </source>
</evidence>
<comment type="caution">
    <text evidence="1">The sequence shown here is derived from an EMBL/GenBank/DDBJ whole genome shotgun (WGS) entry which is preliminary data.</text>
</comment>
<name>A0AAD9KI38_RIDPI</name>
<protein>
    <submittedName>
        <fullName evidence="1">Uncharacterized protein</fullName>
    </submittedName>
</protein>
<organism evidence="1 2">
    <name type="scientific">Ridgeia piscesae</name>
    <name type="common">Tubeworm</name>
    <dbReference type="NCBI Taxonomy" id="27915"/>
    <lineage>
        <taxon>Eukaryota</taxon>
        <taxon>Metazoa</taxon>
        <taxon>Spiralia</taxon>
        <taxon>Lophotrochozoa</taxon>
        <taxon>Annelida</taxon>
        <taxon>Polychaeta</taxon>
        <taxon>Sedentaria</taxon>
        <taxon>Canalipalpata</taxon>
        <taxon>Sabellida</taxon>
        <taxon>Siboglinidae</taxon>
        <taxon>Ridgeia</taxon>
    </lineage>
</organism>
<dbReference type="EMBL" id="JAODUO010001026">
    <property type="protein sequence ID" value="KAK2171781.1"/>
    <property type="molecule type" value="Genomic_DNA"/>
</dbReference>
<sequence length="133" mass="14933">MPAYNVWLGNKWAGGLTGWQAGVERNGSGVELRTLDYVNQGGRAGAPTSFEVMIAQATAALAKLKTIWNDMNIATLTADTERRIQAMEMRCLRKLLGITHRDHIFNEDVRNRTRQATGPHEDLLTTVKRRKLK</sequence>
<accession>A0AAD9KI38</accession>
<gene>
    <name evidence="1" type="ORF">NP493_1028g00006</name>
</gene>
<proteinExistence type="predicted"/>
<reference evidence="1" key="1">
    <citation type="journal article" date="2023" name="Mol. Biol. Evol.">
        <title>Third-Generation Sequencing Reveals the Adaptive Role of the Epigenome in Three Deep-Sea Polychaetes.</title>
        <authorList>
            <person name="Perez M."/>
            <person name="Aroh O."/>
            <person name="Sun Y."/>
            <person name="Lan Y."/>
            <person name="Juniper S.K."/>
            <person name="Young C.R."/>
            <person name="Angers B."/>
            <person name="Qian P.Y."/>
        </authorList>
    </citation>
    <scope>NUCLEOTIDE SEQUENCE</scope>
    <source>
        <strain evidence="1">R07B-5</strain>
    </source>
</reference>
<dbReference type="AlphaFoldDB" id="A0AAD9KI38"/>